<dbReference type="NCBIfam" id="NF033679">
    <property type="entry name" value="DNRLRE_dom"/>
    <property type="match status" value="1"/>
</dbReference>
<dbReference type="Gene3D" id="2.60.40.10">
    <property type="entry name" value="Immunoglobulins"/>
    <property type="match status" value="1"/>
</dbReference>
<evidence type="ECO:0000313" key="2">
    <source>
        <dbReference type="EMBL" id="ADB52542.1"/>
    </source>
</evidence>
<dbReference type="InterPro" id="IPR032871">
    <property type="entry name" value="AHH_dom_containing"/>
</dbReference>
<protein>
    <submittedName>
        <fullName evidence="2">YD repeat protein</fullName>
    </submittedName>
</protein>
<dbReference type="EMBL" id="CP001854">
    <property type="protein sequence ID" value="ADB52542.1"/>
    <property type="molecule type" value="Genomic_DNA"/>
</dbReference>
<dbReference type="eggNOG" id="COG0823">
    <property type="taxonomic scope" value="Bacteria"/>
</dbReference>
<dbReference type="Proteomes" id="UP000008229">
    <property type="component" value="Chromosome"/>
</dbReference>
<feature type="compositionally biased region" description="Polar residues" evidence="1">
    <location>
        <begin position="2176"/>
        <end position="2187"/>
    </location>
</feature>
<dbReference type="SUPFAM" id="SSF82171">
    <property type="entry name" value="DPP6 N-terminal domain-like"/>
    <property type="match status" value="1"/>
</dbReference>
<feature type="region of interest" description="Disordered" evidence="1">
    <location>
        <begin position="1757"/>
        <end position="1788"/>
    </location>
</feature>
<dbReference type="InterPro" id="IPR013783">
    <property type="entry name" value="Ig-like_fold"/>
</dbReference>
<dbReference type="NCBIfam" id="TIGR01643">
    <property type="entry name" value="YD_repeat_2x"/>
    <property type="match status" value="1"/>
</dbReference>
<proteinExistence type="predicted"/>
<evidence type="ECO:0000313" key="3">
    <source>
        <dbReference type="Proteomes" id="UP000008229"/>
    </source>
</evidence>
<dbReference type="KEGG" id="cwo:Cwoe_4127"/>
<organism evidence="2 3">
    <name type="scientific">Conexibacter woesei (strain DSM 14684 / CCUG 47730 / CIP 108061 / JCM 11494 / NBRC 100937 / ID131577)</name>
    <dbReference type="NCBI Taxonomy" id="469383"/>
    <lineage>
        <taxon>Bacteria</taxon>
        <taxon>Bacillati</taxon>
        <taxon>Actinomycetota</taxon>
        <taxon>Thermoleophilia</taxon>
        <taxon>Solirubrobacterales</taxon>
        <taxon>Conexibacteraceae</taxon>
        <taxon>Conexibacter</taxon>
    </lineage>
</organism>
<reference evidence="2 3" key="1">
    <citation type="journal article" date="2010" name="Stand. Genomic Sci.">
        <title>Complete genome sequence of Conexibacter woesei type strain (ID131577).</title>
        <authorList>
            <person name="Pukall R."/>
            <person name="Lapidus A."/>
            <person name="Glavina Del Rio T."/>
            <person name="Copeland A."/>
            <person name="Tice H."/>
            <person name="Cheng J.-F."/>
            <person name="Lucas S."/>
            <person name="Chen F."/>
            <person name="Nolan M."/>
            <person name="Bruce D."/>
            <person name="Goodwin L."/>
            <person name="Pitluck S."/>
            <person name="Mavromatis K."/>
            <person name="Ivanova N."/>
            <person name="Ovchinnikova G."/>
            <person name="Pati A."/>
            <person name="Chen A."/>
            <person name="Palaniappan K."/>
            <person name="Land M."/>
            <person name="Hauser L."/>
            <person name="Chang Y.-J."/>
            <person name="Jeffries C.D."/>
            <person name="Chain P."/>
            <person name="Meincke L."/>
            <person name="Sims D."/>
            <person name="Brettin T."/>
            <person name="Detter J.C."/>
            <person name="Rohde M."/>
            <person name="Goeker M."/>
            <person name="Bristow J."/>
            <person name="Eisen J.A."/>
            <person name="Markowitz V."/>
            <person name="Kyrpides N.C."/>
            <person name="Klenk H.-P."/>
            <person name="Hugenholtz P."/>
        </authorList>
    </citation>
    <scope>NUCLEOTIDE SEQUENCE [LARGE SCALE GENOMIC DNA]</scope>
    <source>
        <strain evidence="3">DSM 14684 / CIP 108061 / JCM 11494 / NBRC 100937 / ID131577</strain>
    </source>
</reference>
<feature type="region of interest" description="Disordered" evidence="1">
    <location>
        <begin position="2173"/>
        <end position="2207"/>
    </location>
</feature>
<evidence type="ECO:0000256" key="1">
    <source>
        <dbReference type="SAM" id="MobiDB-lite"/>
    </source>
</evidence>
<dbReference type="Pfam" id="PF14412">
    <property type="entry name" value="AHH"/>
    <property type="match status" value="1"/>
</dbReference>
<dbReference type="Gene3D" id="2.60.40.2700">
    <property type="match status" value="3"/>
</dbReference>
<dbReference type="STRING" id="469383.Cwoe_4127"/>
<reference evidence="3" key="2">
    <citation type="submission" date="2010-01" db="EMBL/GenBank/DDBJ databases">
        <title>The complete genome of Conexibacter woesei DSM 14684.</title>
        <authorList>
            <consortium name="US DOE Joint Genome Institute (JGI-PGF)"/>
            <person name="Lucas S."/>
            <person name="Copeland A."/>
            <person name="Lapidus A."/>
            <person name="Glavina del Rio T."/>
            <person name="Dalin E."/>
            <person name="Tice H."/>
            <person name="Bruce D."/>
            <person name="Goodwin L."/>
            <person name="Pitluck S."/>
            <person name="Kyrpides N."/>
            <person name="Mavromatis K."/>
            <person name="Ivanova N."/>
            <person name="Mikhailova N."/>
            <person name="Chertkov O."/>
            <person name="Brettin T."/>
            <person name="Detter J.C."/>
            <person name="Han C."/>
            <person name="Larimer F."/>
            <person name="Land M."/>
            <person name="Hauser L."/>
            <person name="Markowitz V."/>
            <person name="Cheng J.-F."/>
            <person name="Hugenholtz P."/>
            <person name="Woyke T."/>
            <person name="Wu D."/>
            <person name="Pukall R."/>
            <person name="Steenblock K."/>
            <person name="Schneider S."/>
            <person name="Klenk H.-P."/>
            <person name="Eisen J.A."/>
        </authorList>
    </citation>
    <scope>NUCLEOTIDE SEQUENCE [LARGE SCALE GENOMIC DNA]</scope>
    <source>
        <strain evidence="3">DSM 14684 / CIP 108061 / JCM 11494 / NBRC 100937 / ID131577</strain>
    </source>
</reference>
<sequence>MRTEFSQTRRLADGTYEARISNVPVNYRGADGGWEPVDDRLVATADGSLENVAGPLDVVVPADASGAVTIAGGDHELSFALTGGAESSTVRADGSEATFGDAIDGVDVGYELQGDVVKETLTLASSDVPSSYRFDVDAPGLHAAVDAAGDVDFTDGSGQRRFTFQAPWMKDASGAMSQAARYEVESGDGRQVVVLVLDRAWLSDPARAFPVVVDPTTTWEGPARVCEIKSGAAANTSNCGTTLTTFVGKDGTQTRRGLIALRDLNQVIRDDALVLQSHVNAFLVGQSAPATADVDLHHVTSSFTSSATWNRRDGTTAWRVAGGDFRSPREARETMAADRVGHWAVWDMTELMQAMVDGREPSQNLMLKAADESRQHLDSFDQHEIYVRYATRTGVGPQYSYDRHRLSDGSELLVNVGNENMALVSDDLGFENGNDRLTVARYFNTENRFDFGGTFGNGTRGDFGTITLEQDDADGSYVLFGVTGLDGVFHKRADGSFASPVGMDASLHENQDGTITVAFDDTLEVWTFGAGDPVHRLLSTRAVDGYQVDATYYASLGDRLRTLADNRGRLMRFEYDPVGDVTVIRDQDGATHRYGYDNHTLTSYTTPAGAQTRYTYDDRRLMRIDLPDGRAVKLAYWPDSTFVASITPVTGGVDQPATTYDGAPGHADVTAADGRRRRYTFGADSLLATSMTTDVTPQMTLALGGRLKTSAFTTLANGVYPLTFTASDSAGIARVELTVDGFAERTWSWDCSGRCAATQAGSWSLNTGDFPPGDHTIRLTATDATGEQRAEAFRVTVPYTGLLVSPRSRVQPVITGRAADGETLGIETNHWTGAHPKTFQPQWRRCNAAGTACQDIAGENDWRYVATGADVGSTLLATVRGRNFKGVGTTNSAAFGPIATSPPVNVQLPEILGRPNIVPASSCGGGDCPPEGTLVVDDGIWRGTGPVTLSYQWEECTTADPSSCRAVTDATGGTYEVPAAYNAWMRVTVTALSPYGTATASSLTRLIGYAPTTEQGDIAFAGSARVGSVLTAVVPDPGIAWSAQWMRCNPDGGDCRPIGGATGSTYLVTTEDLGQRLRLRVVYDGGQNLDDSGTSAIVRGALLAPRRFALVLDSEELWTAKLDGTDPRKVLTVSYADDLKDIAVSPDGDTVAMITSRGIELVGINGRGRRLLLNAPSAGGSGDGPQSPSSVAFSPTGDGLAIAAYSPVDFATGIYSLDIATGTALRLDAGWTPDVPYTDRDLPSYSPDGGRLTYLARNGSQTAIVTAAANGTGERAVEIGGDVQQDTVTSKPRFSEDNSMIVFSGLPLGDYCGYAIHGIDIATQTLTPNLPSQTRNCNLSFTAPSWTGPGSTVLTAYSYDTSPTSVATGIKTVDVETGDLDLLVPSTGKPITALELPQVSVPAVSVEAENDEVYSNGTDPAVFRVRGVDRALGIQTFGYGPSATTPTDTWTVECDSLCPRDVTHEFSVVTTRLPEGANTLAAWAQNAAGTTGHTSGRVIVDRTAPVAAADAGVYESGATAQTATVSWYPGYDGDLPGGIPGAGVAEEQVRWSTPSTGWSAWQDAAPGFVELRSIASNTQITVEIRTTDTVGNSSTYSGEADWSPPPPDPDEEITGIDWDDEEPGFSALIGRRCTRASLTGPGLTNYNGQFASGVLGKAEVTCPASGMGRKPRLNVELCVLTDERDPGTFDTEIDCDSVVLREKTTAYMTAATECRPDTQSYLLRVRAWSVPVRRGSSWTKTSSIRSLDCNNAGAWRSKAARDPSGELARNLSAADDRPPRNLDGSTTGTHNGFVARHLIPPQDELELAAHLQALAWSCGITPNDARNGVWLRGTTLKNVGDGGARRASARFRAVSNDGQDRAYHEDLTILYYRYVFVRLDAARESSGNCPTARAAGILAQVRQELKDGVIGGGANESLRQVATKYAPKIYRDMEEPTPLLSPQSIVSNVARHGSSVERNRLCRGRNPCDPLATAGGSPELTLPFLRSGRYPSGARVSGRDYLDEVGTEEEKIQDSVDIYGSNPDWQDPAYVRFWTSGSVGWVQYWLFYYYNTAPAGFEQGHHEGDWEMVQVRYRRESNGLWSDPDRVTYSNHRDAHAISCPWSTVDEVDPFTGETSFQVYPGAGTHANFHRPGVFDGAAFGLAKDLARGQNLTGRPRLRFLAAGASWLRWPGRWGSTEQGASPTDSPSPLGPAQQGKKWDNPSAFDAQARRCEDVEPESEIVGGRQAAPLTIDDARYEDGAVQVDWESNQPDRDIEIVWTVTPADEVGAVSQIIPVRGASGRVTIPWRRGQAPAKVRATEVGENGSRSPIVIEHQVDG</sequence>
<accession>D3F4T5</accession>
<keyword evidence="3" id="KW-1185">Reference proteome</keyword>
<dbReference type="HOGENOM" id="CLU_229984_0_0_11"/>
<name>D3F4T5_CONWI</name>
<dbReference type="InterPro" id="IPR006530">
    <property type="entry name" value="YD"/>
</dbReference>
<feature type="region of interest" description="Disordered" evidence="1">
    <location>
        <begin position="1590"/>
        <end position="1609"/>
    </location>
</feature>
<gene>
    <name evidence="2" type="ordered locus">Cwoe_4127</name>
</gene>
<dbReference type="GO" id="GO:0005975">
    <property type="term" value="P:carbohydrate metabolic process"/>
    <property type="evidence" value="ECO:0007669"/>
    <property type="project" value="UniProtKB-ARBA"/>
</dbReference>
<dbReference type="eggNOG" id="COG3209">
    <property type="taxonomic scope" value="Bacteria"/>
</dbReference>